<protein>
    <recommendedName>
        <fullName evidence="4">3'-5' exonuclease domain-containing protein</fullName>
    </recommendedName>
</protein>
<sequence>MHTNLIDKVVYRFIPPPSIDHPPIQLLIDIPSSESNSNASTQKSPKNQNINFTPPGKSSGDFSPPLFVPPDLPFDDFSPPKDSFTGFTPPDQANKSRNKSQNQSQNKSQNQLQNKPQNQSQKAPIKGKKKIIRQNKNNQKPTQLLPSSDSNLSYTESITGIPEIGFNQEESIPLEKYKTKAWRMNTDKNVEFFDNEFTNVLLVNYNDENLEKLLNSYIDGNPIALDLEWKCDRGNTNNPIALYQICTSKGALLIRSPKIKPSANELDVLKNFFGSNKFIMKGMMCDRNKLKSMFGNDFQMEVEDVEATRLAAYKESKNFQAMVERYAGIPAAQFKDKKISTSNWQAKTLSALQVLYAAFDVVSLYKCMPNFKPAKGKVKNTL</sequence>
<name>A0A1J4JXR0_9EUKA</name>
<feature type="compositionally biased region" description="Polar residues" evidence="3">
    <location>
        <begin position="33"/>
        <end position="52"/>
    </location>
</feature>
<organism evidence="5 6">
    <name type="scientific">Tritrichomonas foetus</name>
    <dbReference type="NCBI Taxonomy" id="1144522"/>
    <lineage>
        <taxon>Eukaryota</taxon>
        <taxon>Metamonada</taxon>
        <taxon>Parabasalia</taxon>
        <taxon>Tritrichomonadida</taxon>
        <taxon>Tritrichomonadidae</taxon>
        <taxon>Tritrichomonas</taxon>
    </lineage>
</organism>
<dbReference type="SUPFAM" id="SSF53098">
    <property type="entry name" value="Ribonuclease H-like"/>
    <property type="match status" value="1"/>
</dbReference>
<keyword evidence="1" id="KW-0540">Nuclease</keyword>
<dbReference type="VEuPathDB" id="TrichDB:TRFO_07142"/>
<feature type="compositionally biased region" description="Low complexity" evidence="3">
    <location>
        <begin position="92"/>
        <end position="122"/>
    </location>
</feature>
<dbReference type="EMBL" id="MLAK01000871">
    <property type="protein sequence ID" value="OHT02324.1"/>
    <property type="molecule type" value="Genomic_DNA"/>
</dbReference>
<dbReference type="GeneID" id="94828222"/>
<accession>A0A1J4JXR0</accession>
<dbReference type="InterPro" id="IPR002562">
    <property type="entry name" value="3'-5'_exonuclease_dom"/>
</dbReference>
<dbReference type="GO" id="GO:0003676">
    <property type="term" value="F:nucleic acid binding"/>
    <property type="evidence" value="ECO:0007669"/>
    <property type="project" value="InterPro"/>
</dbReference>
<dbReference type="GO" id="GO:0008408">
    <property type="term" value="F:3'-5' exonuclease activity"/>
    <property type="evidence" value="ECO:0007669"/>
    <property type="project" value="InterPro"/>
</dbReference>
<dbReference type="InterPro" id="IPR012337">
    <property type="entry name" value="RNaseH-like_sf"/>
</dbReference>
<keyword evidence="6" id="KW-1185">Reference proteome</keyword>
<dbReference type="Gene3D" id="3.30.420.10">
    <property type="entry name" value="Ribonuclease H-like superfamily/Ribonuclease H"/>
    <property type="match status" value="1"/>
</dbReference>
<reference evidence="5" key="1">
    <citation type="submission" date="2016-10" db="EMBL/GenBank/DDBJ databases">
        <authorList>
            <person name="Benchimol M."/>
            <person name="Almeida L.G."/>
            <person name="Vasconcelos A.T."/>
            <person name="Perreira-Neves A."/>
            <person name="Rosa I.A."/>
            <person name="Tasca T."/>
            <person name="Bogo M.R."/>
            <person name="de Souza W."/>
        </authorList>
    </citation>
    <scope>NUCLEOTIDE SEQUENCE [LARGE SCALE GENOMIC DNA]</scope>
    <source>
        <strain evidence="5">K</strain>
    </source>
</reference>
<dbReference type="Proteomes" id="UP000179807">
    <property type="component" value="Unassembled WGS sequence"/>
</dbReference>
<dbReference type="FunFam" id="3.30.420.10:FF:000221">
    <property type="entry name" value="3'-5' exonuclease family protein"/>
    <property type="match status" value="1"/>
</dbReference>
<evidence type="ECO:0000313" key="6">
    <source>
        <dbReference type="Proteomes" id="UP000179807"/>
    </source>
</evidence>
<dbReference type="GO" id="GO:0006139">
    <property type="term" value="P:nucleobase-containing compound metabolic process"/>
    <property type="evidence" value="ECO:0007669"/>
    <property type="project" value="InterPro"/>
</dbReference>
<comment type="caution">
    <text evidence="5">The sequence shown here is derived from an EMBL/GenBank/DDBJ whole genome shotgun (WGS) entry which is preliminary data.</text>
</comment>
<evidence type="ECO:0000313" key="5">
    <source>
        <dbReference type="EMBL" id="OHT02324.1"/>
    </source>
</evidence>
<dbReference type="RefSeq" id="XP_068355460.1">
    <property type="nucleotide sequence ID" value="XM_068493518.1"/>
</dbReference>
<dbReference type="InterPro" id="IPR051132">
    <property type="entry name" value="3-5_Exonuclease_domain"/>
</dbReference>
<keyword evidence="2" id="KW-0378">Hydrolase</keyword>
<evidence type="ECO:0000256" key="2">
    <source>
        <dbReference type="ARBA" id="ARBA00022801"/>
    </source>
</evidence>
<dbReference type="GO" id="GO:0005737">
    <property type="term" value="C:cytoplasm"/>
    <property type="evidence" value="ECO:0007669"/>
    <property type="project" value="TreeGrafter"/>
</dbReference>
<dbReference type="InterPro" id="IPR036397">
    <property type="entry name" value="RNaseH_sf"/>
</dbReference>
<dbReference type="PANTHER" id="PTHR13620">
    <property type="entry name" value="3-5 EXONUCLEASE"/>
    <property type="match status" value="1"/>
</dbReference>
<feature type="domain" description="3'-5' exonuclease" evidence="4">
    <location>
        <begin position="206"/>
        <end position="371"/>
    </location>
</feature>
<proteinExistence type="predicted"/>
<gene>
    <name evidence="5" type="ORF">TRFO_07142</name>
</gene>
<dbReference type="GO" id="GO:0005634">
    <property type="term" value="C:nucleus"/>
    <property type="evidence" value="ECO:0007669"/>
    <property type="project" value="TreeGrafter"/>
</dbReference>
<dbReference type="OrthoDB" id="1920326at2759"/>
<evidence type="ECO:0000256" key="3">
    <source>
        <dbReference type="SAM" id="MobiDB-lite"/>
    </source>
</evidence>
<evidence type="ECO:0000256" key="1">
    <source>
        <dbReference type="ARBA" id="ARBA00022722"/>
    </source>
</evidence>
<evidence type="ECO:0000259" key="4">
    <source>
        <dbReference type="Pfam" id="PF01612"/>
    </source>
</evidence>
<dbReference type="Pfam" id="PF01612">
    <property type="entry name" value="DNA_pol_A_exo1"/>
    <property type="match status" value="1"/>
</dbReference>
<feature type="region of interest" description="Disordered" evidence="3">
    <location>
        <begin position="33"/>
        <end position="152"/>
    </location>
</feature>
<dbReference type="AlphaFoldDB" id="A0A1J4JXR0"/>
<feature type="compositionally biased region" description="Low complexity" evidence="3">
    <location>
        <begin position="75"/>
        <end position="84"/>
    </location>
</feature>
<dbReference type="PANTHER" id="PTHR13620:SF104">
    <property type="entry name" value="EXONUCLEASE 3'-5' DOMAIN-CONTAINING PROTEIN 2"/>
    <property type="match status" value="1"/>
</dbReference>
<feature type="compositionally biased region" description="Polar residues" evidence="3">
    <location>
        <begin position="141"/>
        <end position="152"/>
    </location>
</feature>